<dbReference type="Proteomes" id="UP001152484">
    <property type="component" value="Unassembled WGS sequence"/>
</dbReference>
<evidence type="ECO:0000313" key="4">
    <source>
        <dbReference type="Proteomes" id="UP001152484"/>
    </source>
</evidence>
<dbReference type="AlphaFoldDB" id="A0A9P1EH91"/>
<name>A0A9P1EH91_CUSEU</name>
<proteinExistence type="predicted"/>
<dbReference type="PANTHER" id="PTHR34222:SF28">
    <property type="entry name" value="CCHC-TYPE DOMAIN-CONTAINING PROTEIN"/>
    <property type="match status" value="1"/>
</dbReference>
<reference evidence="3" key="1">
    <citation type="submission" date="2022-07" db="EMBL/GenBank/DDBJ databases">
        <authorList>
            <person name="Macas J."/>
            <person name="Novak P."/>
            <person name="Neumann P."/>
        </authorList>
    </citation>
    <scope>NUCLEOTIDE SEQUENCE</scope>
</reference>
<dbReference type="Pfam" id="PF22936">
    <property type="entry name" value="Pol_BBD"/>
    <property type="match status" value="1"/>
</dbReference>
<dbReference type="Pfam" id="PF13976">
    <property type="entry name" value="gag_pre-integrs"/>
    <property type="match status" value="1"/>
</dbReference>
<organism evidence="3 4">
    <name type="scientific">Cuscuta europaea</name>
    <name type="common">European dodder</name>
    <dbReference type="NCBI Taxonomy" id="41803"/>
    <lineage>
        <taxon>Eukaryota</taxon>
        <taxon>Viridiplantae</taxon>
        <taxon>Streptophyta</taxon>
        <taxon>Embryophyta</taxon>
        <taxon>Tracheophyta</taxon>
        <taxon>Spermatophyta</taxon>
        <taxon>Magnoliopsida</taxon>
        <taxon>eudicotyledons</taxon>
        <taxon>Gunneridae</taxon>
        <taxon>Pentapetalae</taxon>
        <taxon>asterids</taxon>
        <taxon>lamiids</taxon>
        <taxon>Solanales</taxon>
        <taxon>Convolvulaceae</taxon>
        <taxon>Cuscuteae</taxon>
        <taxon>Cuscuta</taxon>
        <taxon>Cuscuta subgen. Cuscuta</taxon>
    </lineage>
</organism>
<evidence type="ECO:0000259" key="2">
    <source>
        <dbReference type="Pfam" id="PF22936"/>
    </source>
</evidence>
<dbReference type="PANTHER" id="PTHR34222">
    <property type="entry name" value="GAG_PRE-INTEGRS DOMAIN-CONTAINING PROTEIN"/>
    <property type="match status" value="1"/>
</dbReference>
<evidence type="ECO:0008006" key="5">
    <source>
        <dbReference type="Google" id="ProtNLM"/>
    </source>
</evidence>
<evidence type="ECO:0000313" key="3">
    <source>
        <dbReference type="EMBL" id="CAH9105058.1"/>
    </source>
</evidence>
<protein>
    <recommendedName>
        <fullName evidence="5">GAG-pre-integrase domain-containing protein</fullName>
    </recommendedName>
</protein>
<keyword evidence="4" id="KW-1185">Reference proteome</keyword>
<gene>
    <name evidence="3" type="ORF">CEURO_LOCUS16790</name>
</gene>
<sequence>MTKVYQAVTQEERHRNMIRGREERTQVMAHATRTGDGRDEKLKCTFCHKTGHEVDNCFKKTGRYPEWWYDNPGRGRGIGRGKEHSGPGRGRGKAVAHAVIGEASEEKHGEGVIQNKVAGLSDEQWKVLLQLVENSKAACSGEKLSGMPYELGWLLDSGASYHMTARADLFYKIDKLNPIPVTMPDGKITYATCVGEIHMSPKIHIKNVLLVPGWNCNLISVARLIDDIKCEIYFANDICVIQDQPSRMPIGVAKRKGGVYYFHFLDRIQAHSIKGVHSGDLCHSRLGHPSKTVLRLVSDLNHSLFQVDLNNVCDACLRGKQTRDSFNNNLAKAVEPFELIHYDIW</sequence>
<dbReference type="InterPro" id="IPR025724">
    <property type="entry name" value="GAG-pre-integrase_dom"/>
</dbReference>
<feature type="non-terminal residue" evidence="3">
    <location>
        <position position="345"/>
    </location>
</feature>
<evidence type="ECO:0000259" key="1">
    <source>
        <dbReference type="Pfam" id="PF13976"/>
    </source>
</evidence>
<feature type="domain" description="GAG-pre-integrase" evidence="1">
    <location>
        <begin position="259"/>
        <end position="321"/>
    </location>
</feature>
<feature type="domain" description="Retrovirus-related Pol polyprotein from transposon TNT 1-94-like beta-barrel" evidence="2">
    <location>
        <begin position="153"/>
        <end position="225"/>
    </location>
</feature>
<dbReference type="EMBL" id="CAMAPE010000047">
    <property type="protein sequence ID" value="CAH9105058.1"/>
    <property type="molecule type" value="Genomic_DNA"/>
</dbReference>
<comment type="caution">
    <text evidence="3">The sequence shown here is derived from an EMBL/GenBank/DDBJ whole genome shotgun (WGS) entry which is preliminary data.</text>
</comment>
<dbReference type="InterPro" id="IPR054722">
    <property type="entry name" value="PolX-like_BBD"/>
</dbReference>
<dbReference type="OrthoDB" id="1748682at2759"/>
<accession>A0A9P1EH91</accession>